<evidence type="ECO:0000313" key="2">
    <source>
        <dbReference type="EMBL" id="MFC2947526.1"/>
    </source>
</evidence>
<evidence type="ECO:0000259" key="1">
    <source>
        <dbReference type="Pfam" id="PF14690"/>
    </source>
</evidence>
<gene>
    <name evidence="2" type="ORF">ACFODW_04010</name>
</gene>
<dbReference type="Proteomes" id="UP001595387">
    <property type="component" value="Unassembled WGS sequence"/>
</dbReference>
<dbReference type="InterPro" id="IPR029261">
    <property type="entry name" value="Transposase_Znf"/>
</dbReference>
<dbReference type="RefSeq" id="WP_390303348.1">
    <property type="nucleotide sequence ID" value="NZ_JBHRRZ010000007.1"/>
</dbReference>
<protein>
    <submittedName>
        <fullName evidence="2">Transposase family protein</fullName>
    </submittedName>
</protein>
<dbReference type="Pfam" id="PF14690">
    <property type="entry name" value="Zn_ribbon_ISL3"/>
    <property type="match status" value="1"/>
</dbReference>
<dbReference type="EMBL" id="JBHRRZ010000007">
    <property type="protein sequence ID" value="MFC2947526.1"/>
    <property type="molecule type" value="Genomic_DNA"/>
</dbReference>
<reference evidence="3" key="1">
    <citation type="journal article" date="2019" name="Int. J. Syst. Evol. Microbiol.">
        <title>The Global Catalogue of Microorganisms (GCM) 10K type strain sequencing project: providing services to taxonomists for standard genome sequencing and annotation.</title>
        <authorList>
            <consortium name="The Broad Institute Genomics Platform"/>
            <consortium name="The Broad Institute Genome Sequencing Center for Infectious Disease"/>
            <person name="Wu L."/>
            <person name="Ma J."/>
        </authorList>
    </citation>
    <scope>NUCLEOTIDE SEQUENCE [LARGE SCALE GENOMIC DNA]</scope>
    <source>
        <strain evidence="3">KCTC 13193</strain>
    </source>
</reference>
<organism evidence="2 3">
    <name type="scientific">Virgibacillus sediminis</name>
    <dbReference type="NCBI Taxonomy" id="202260"/>
    <lineage>
        <taxon>Bacteria</taxon>
        <taxon>Bacillati</taxon>
        <taxon>Bacillota</taxon>
        <taxon>Bacilli</taxon>
        <taxon>Bacillales</taxon>
        <taxon>Bacillaceae</taxon>
        <taxon>Virgibacillus</taxon>
    </lineage>
</organism>
<proteinExistence type="predicted"/>
<name>A0ABV7A3C8_9BACI</name>
<evidence type="ECO:0000313" key="3">
    <source>
        <dbReference type="Proteomes" id="UP001595387"/>
    </source>
</evidence>
<keyword evidence="3" id="KW-1185">Reference proteome</keyword>
<accession>A0ABV7A3C8</accession>
<sequence>MRGEAERIHDYRTQKIQHLKLFERRTYIFYRKLLYVCACG</sequence>
<comment type="caution">
    <text evidence="2">The sequence shown here is derived from an EMBL/GenBank/DDBJ whole genome shotgun (WGS) entry which is preliminary data.</text>
</comment>
<feature type="domain" description="Transposase IS204/IS1001/IS1096/IS1165 zinc-finger" evidence="1">
    <location>
        <begin position="6"/>
        <end position="39"/>
    </location>
</feature>